<feature type="compositionally biased region" description="Basic residues" evidence="7">
    <location>
        <begin position="896"/>
        <end position="907"/>
    </location>
</feature>
<feature type="compositionally biased region" description="Low complexity" evidence="7">
    <location>
        <begin position="777"/>
        <end position="788"/>
    </location>
</feature>
<dbReference type="OMA" id="QMSHPAR"/>
<feature type="region of interest" description="Disordered" evidence="7">
    <location>
        <begin position="556"/>
        <end position="618"/>
    </location>
</feature>
<dbReference type="KEGG" id="aplc:110981004"/>
<keyword evidence="3" id="KW-0678">Repressor</keyword>
<feature type="compositionally biased region" description="Low complexity" evidence="7">
    <location>
        <begin position="1"/>
        <end position="27"/>
    </location>
</feature>
<feature type="region of interest" description="Disordered" evidence="7">
    <location>
        <begin position="840"/>
        <end position="911"/>
    </location>
</feature>
<dbReference type="InterPro" id="IPR024137">
    <property type="entry name" value="His_deAcase_cplx_SAP130"/>
</dbReference>
<dbReference type="PANTHER" id="PTHR13497:SF3">
    <property type="entry name" value="HISTONE DEACETYLASE COMPLEX SUBUNIT SAP130"/>
    <property type="match status" value="1"/>
</dbReference>
<dbReference type="RefSeq" id="XP_022093818.1">
    <property type="nucleotide sequence ID" value="XM_022238126.1"/>
</dbReference>
<feature type="compositionally biased region" description="Basic and acidic residues" evidence="7">
    <location>
        <begin position="395"/>
        <end position="418"/>
    </location>
</feature>
<feature type="compositionally biased region" description="Polar residues" evidence="7">
    <location>
        <begin position="793"/>
        <end position="819"/>
    </location>
</feature>
<feature type="compositionally biased region" description="Polar residues" evidence="7">
    <location>
        <begin position="126"/>
        <end position="143"/>
    </location>
</feature>
<dbReference type="Pfam" id="PF16014">
    <property type="entry name" value="SAP130_C"/>
    <property type="match status" value="1"/>
</dbReference>
<evidence type="ECO:0000256" key="3">
    <source>
        <dbReference type="ARBA" id="ARBA00022491"/>
    </source>
</evidence>
<evidence type="ECO:0000313" key="10">
    <source>
        <dbReference type="RefSeq" id="XP_022093818.1"/>
    </source>
</evidence>
<organism evidence="9 10">
    <name type="scientific">Acanthaster planci</name>
    <name type="common">Crown-of-thorns starfish</name>
    <dbReference type="NCBI Taxonomy" id="133434"/>
    <lineage>
        <taxon>Eukaryota</taxon>
        <taxon>Metazoa</taxon>
        <taxon>Echinodermata</taxon>
        <taxon>Eleutherozoa</taxon>
        <taxon>Asterozoa</taxon>
        <taxon>Asteroidea</taxon>
        <taxon>Valvatacea</taxon>
        <taxon>Valvatida</taxon>
        <taxon>Acanthasteridae</taxon>
        <taxon>Acanthaster</taxon>
    </lineage>
</organism>
<feature type="compositionally biased region" description="Basic residues" evidence="7">
    <location>
        <begin position="865"/>
        <end position="874"/>
    </location>
</feature>
<feature type="region of interest" description="Disordered" evidence="7">
    <location>
        <begin position="742"/>
        <end position="761"/>
    </location>
</feature>
<dbReference type="PANTHER" id="PTHR13497">
    <property type="entry name" value="HISTONE DEACETYLASE COMPLEX SUBUNIT SAP130"/>
    <property type="match status" value="1"/>
</dbReference>
<feature type="compositionally biased region" description="Low complexity" evidence="7">
    <location>
        <begin position="584"/>
        <end position="599"/>
    </location>
</feature>
<feature type="region of interest" description="Disordered" evidence="7">
    <location>
        <begin position="301"/>
        <end position="425"/>
    </location>
</feature>
<dbReference type="Proteomes" id="UP000694845">
    <property type="component" value="Unplaced"/>
</dbReference>
<dbReference type="GeneID" id="110981004"/>
<dbReference type="InterPro" id="IPR031963">
    <property type="entry name" value="SAP130_C"/>
</dbReference>
<keyword evidence="4" id="KW-0805">Transcription regulation</keyword>
<feature type="domain" description="Histone deacetylase complex subunit SAP130 C-terminal" evidence="8">
    <location>
        <begin position="808"/>
        <end position="1062"/>
    </location>
</feature>
<accession>A0A8B7YKM8</accession>
<comment type="similarity">
    <text evidence="2">Belongs to the SAP130 family.</text>
</comment>
<evidence type="ECO:0000256" key="4">
    <source>
        <dbReference type="ARBA" id="ARBA00023015"/>
    </source>
</evidence>
<sequence length="1078" mass="114139">MSTQSAPLASSGTPAPTTTSQSSTPVPMNSTDAKPGSKSPAKGSPKVVVQPVNPPISISLPVEPQQQIFTITQHKHAPEPGKMHIPATISIAATPAVKPQPVSRPVVSKMLPTTLPQPTAYMVPSTHASPSTHPIPGTQSAPSTYAVPGAHIVQSAPTAAPGTHLLTTALPVPSAQSQVRLSTAWSSAVTSAGGDTHKVKVSSTPVQVATSGAQPGTVGSLASLPQYVRGVPMHPSLITGTHVAAGQIQQHTFPSHLPRGAAAAAAMSAPKSGMTTAILRTTTPVSQGQLPNTTITMASPAVQSPTLSGQQLQRHHQPAPVHLPGQHQMPGRLHSPAGLGGVGMAPTGPPGITRASSPGAAASMPTHHASTSEAHRTLPHASMAQPHLQTAGHPFRPDIKQLPKTDKKQPEGKAEATKPTDPSTVITTVTSKPEVKLVDPRPSYNWVTVTQPGGGGAPKVSQLGGAKHTYISSQGLGVQRMTHPPQGVGIPASSVTSQVSSSLVTATTLSHHTVPSQTIIHSSMRTSAITVTTLSSQPQPITTSSIPVAKVLPRQMSHPARPSGPYVTEGGSYISAHSRSSPNTSAATTVTALPPTVSLSDGRGERPSHPGTIAHGGHAYPTSMQQYFLGTMDYRNPMIYGSPHSFASMSAAGVRSTLGESHMRHTMHPTTPQNSSVAAAVVAAAHSATAGAHVATAGGPVRLNPTSMMIESRRQLPVHNTMGMAPSLEAGVHTSAAVSLGATQPASNSPNPNASPRPSILKRRINNDSSAIRKLIPSSQSNSQPSSPKTDFARSTSSSPKHSDSLASSQHSVDSNASEASLDVPSSAVKIKQEHEIIHSEAGAQASLPRDLSLTNSIGECSPSPRKKPRKQQHKVATEHHDILDDQSTDEEIETKHKHVRVKKEKKEKKATVSDVDHVNVVHYFRRPCVRLIDTYRQSWKPTHNHFERYSDVRPKEEKKTSIHEIANQRGIVKKTDGWKVRHITYQFEDLHGLEKDVFNEMKGIKDGMAPWQTPGKESDTSTIYELIQGNIQRSQYVMEHLEEAKNTMQKLLDHKPKVMAIIKNHANKRHAKKKHSP</sequence>
<evidence type="ECO:0000259" key="8">
    <source>
        <dbReference type="Pfam" id="PF16014"/>
    </source>
</evidence>
<keyword evidence="5" id="KW-0804">Transcription</keyword>
<protein>
    <submittedName>
        <fullName evidence="10">Histone deacetylase complex subunit SAP130-A-like</fullName>
    </submittedName>
</protein>
<feature type="region of interest" description="Disordered" evidence="7">
    <location>
        <begin position="1"/>
        <end position="49"/>
    </location>
</feature>
<feature type="region of interest" description="Disordered" evidence="7">
    <location>
        <begin position="124"/>
        <end position="143"/>
    </location>
</feature>
<evidence type="ECO:0000313" key="9">
    <source>
        <dbReference type="Proteomes" id="UP000694845"/>
    </source>
</evidence>
<evidence type="ECO:0000256" key="2">
    <source>
        <dbReference type="ARBA" id="ARBA00007859"/>
    </source>
</evidence>
<dbReference type="GO" id="GO:0000122">
    <property type="term" value="P:negative regulation of transcription by RNA polymerase II"/>
    <property type="evidence" value="ECO:0007669"/>
    <property type="project" value="TreeGrafter"/>
</dbReference>
<evidence type="ECO:0000256" key="5">
    <source>
        <dbReference type="ARBA" id="ARBA00023163"/>
    </source>
</evidence>
<dbReference type="OrthoDB" id="10048604at2759"/>
<feature type="region of interest" description="Disordered" evidence="7">
    <location>
        <begin position="775"/>
        <end position="828"/>
    </location>
</feature>
<keyword evidence="9" id="KW-1185">Reference proteome</keyword>
<feature type="compositionally biased region" description="Polar residues" evidence="7">
    <location>
        <begin position="301"/>
        <end position="312"/>
    </location>
</feature>
<evidence type="ECO:0000256" key="7">
    <source>
        <dbReference type="SAM" id="MobiDB-lite"/>
    </source>
</evidence>
<feature type="compositionally biased region" description="Low complexity" evidence="7">
    <location>
        <begin position="745"/>
        <end position="759"/>
    </location>
</feature>
<dbReference type="GO" id="GO:0070822">
    <property type="term" value="C:Sin3-type complex"/>
    <property type="evidence" value="ECO:0007669"/>
    <property type="project" value="TreeGrafter"/>
</dbReference>
<proteinExistence type="inferred from homology"/>
<gene>
    <name evidence="10" type="primary">LOC110981004</name>
</gene>
<keyword evidence="6" id="KW-0539">Nucleus</keyword>
<evidence type="ECO:0000256" key="6">
    <source>
        <dbReference type="ARBA" id="ARBA00023242"/>
    </source>
</evidence>
<dbReference type="AlphaFoldDB" id="A0A8B7YKM8"/>
<comment type="subcellular location">
    <subcellularLocation>
        <location evidence="1">Nucleus</location>
    </subcellularLocation>
</comment>
<name>A0A8B7YKM8_ACAPL</name>
<reference evidence="10" key="1">
    <citation type="submission" date="2025-08" db="UniProtKB">
        <authorList>
            <consortium name="RefSeq"/>
        </authorList>
    </citation>
    <scope>IDENTIFICATION</scope>
</reference>
<evidence type="ECO:0000256" key="1">
    <source>
        <dbReference type="ARBA" id="ARBA00004123"/>
    </source>
</evidence>